<feature type="region of interest" description="Disordered" evidence="1">
    <location>
        <begin position="103"/>
        <end position="145"/>
    </location>
</feature>
<feature type="compositionally biased region" description="Polar residues" evidence="1">
    <location>
        <begin position="487"/>
        <end position="500"/>
    </location>
</feature>
<feature type="region of interest" description="Disordered" evidence="1">
    <location>
        <begin position="375"/>
        <end position="416"/>
    </location>
</feature>
<feature type="compositionally biased region" description="Basic and acidic residues" evidence="1">
    <location>
        <begin position="664"/>
        <end position="695"/>
    </location>
</feature>
<feature type="compositionally biased region" description="Acidic residues" evidence="1">
    <location>
        <begin position="776"/>
        <end position="785"/>
    </location>
</feature>
<dbReference type="AlphaFoldDB" id="A0AAD4D612"/>
<feature type="compositionally biased region" description="Acidic residues" evidence="1">
    <location>
        <begin position="825"/>
        <end position="849"/>
    </location>
</feature>
<feature type="compositionally biased region" description="Acidic residues" evidence="1">
    <location>
        <begin position="446"/>
        <end position="461"/>
    </location>
</feature>
<feature type="compositionally biased region" description="Acidic residues" evidence="1">
    <location>
        <begin position="590"/>
        <end position="608"/>
    </location>
</feature>
<feature type="compositionally biased region" description="Polar residues" evidence="1">
    <location>
        <begin position="205"/>
        <end position="217"/>
    </location>
</feature>
<evidence type="ECO:0000256" key="1">
    <source>
        <dbReference type="SAM" id="MobiDB-lite"/>
    </source>
</evidence>
<dbReference type="EMBL" id="JAAAIL010001504">
    <property type="protein sequence ID" value="KAG0268630.1"/>
    <property type="molecule type" value="Genomic_DNA"/>
</dbReference>
<accession>A0AAD4D612</accession>
<feature type="compositionally biased region" description="Acidic residues" evidence="1">
    <location>
        <begin position="622"/>
        <end position="639"/>
    </location>
</feature>
<feature type="region of interest" description="Disordered" evidence="1">
    <location>
        <begin position="446"/>
        <end position="980"/>
    </location>
</feature>
<protein>
    <submittedName>
        <fullName evidence="2">Uncharacterized protein</fullName>
    </submittedName>
</protein>
<feature type="compositionally biased region" description="Polar residues" evidence="1">
    <location>
        <begin position="909"/>
        <end position="923"/>
    </location>
</feature>
<feature type="compositionally biased region" description="Acidic residues" evidence="1">
    <location>
        <begin position="44"/>
        <end position="55"/>
    </location>
</feature>
<dbReference type="Proteomes" id="UP001194580">
    <property type="component" value="Unassembled WGS sequence"/>
</dbReference>
<evidence type="ECO:0000313" key="2">
    <source>
        <dbReference type="EMBL" id="KAG0268630.1"/>
    </source>
</evidence>
<evidence type="ECO:0000313" key="3">
    <source>
        <dbReference type="Proteomes" id="UP001194580"/>
    </source>
</evidence>
<organism evidence="2 3">
    <name type="scientific">Linnemannia exigua</name>
    <dbReference type="NCBI Taxonomy" id="604196"/>
    <lineage>
        <taxon>Eukaryota</taxon>
        <taxon>Fungi</taxon>
        <taxon>Fungi incertae sedis</taxon>
        <taxon>Mucoromycota</taxon>
        <taxon>Mortierellomycotina</taxon>
        <taxon>Mortierellomycetes</taxon>
        <taxon>Mortierellales</taxon>
        <taxon>Mortierellaceae</taxon>
        <taxon>Linnemannia</taxon>
    </lineage>
</organism>
<feature type="compositionally biased region" description="Polar residues" evidence="1">
    <location>
        <begin position="730"/>
        <end position="750"/>
    </location>
</feature>
<gene>
    <name evidence="2" type="ORF">BGZ95_002395</name>
</gene>
<comment type="caution">
    <text evidence="2">The sequence shown here is derived from an EMBL/GenBank/DDBJ whole genome shotgun (WGS) entry which is preliminary data.</text>
</comment>
<feature type="compositionally biased region" description="Basic and acidic residues" evidence="1">
    <location>
        <begin position="641"/>
        <end position="652"/>
    </location>
</feature>
<keyword evidence="3" id="KW-1185">Reference proteome</keyword>
<feature type="region of interest" description="Disordered" evidence="1">
    <location>
        <begin position="44"/>
        <end position="82"/>
    </location>
</feature>
<reference evidence="2" key="1">
    <citation type="journal article" date="2020" name="Fungal Divers.">
        <title>Resolving the Mortierellaceae phylogeny through synthesis of multi-gene phylogenetics and phylogenomics.</title>
        <authorList>
            <person name="Vandepol N."/>
            <person name="Liber J."/>
            <person name="Desiro A."/>
            <person name="Na H."/>
            <person name="Kennedy M."/>
            <person name="Barry K."/>
            <person name="Grigoriev I.V."/>
            <person name="Miller A.N."/>
            <person name="O'Donnell K."/>
            <person name="Stajich J.E."/>
            <person name="Bonito G."/>
        </authorList>
    </citation>
    <scope>NUCLEOTIDE SEQUENCE</scope>
    <source>
        <strain evidence="2">NRRL 28262</strain>
    </source>
</reference>
<feature type="compositionally biased region" description="Acidic residues" evidence="1">
    <location>
        <begin position="387"/>
        <end position="407"/>
    </location>
</feature>
<feature type="compositionally biased region" description="Polar residues" evidence="1">
    <location>
        <begin position="566"/>
        <end position="585"/>
    </location>
</feature>
<name>A0AAD4D612_9FUNG</name>
<proteinExistence type="predicted"/>
<feature type="region of interest" description="Disordered" evidence="1">
    <location>
        <begin position="205"/>
        <end position="248"/>
    </location>
</feature>
<feature type="compositionally biased region" description="Acidic residues" evidence="1">
    <location>
        <begin position="935"/>
        <end position="946"/>
    </location>
</feature>
<feature type="compositionally biased region" description="Basic and acidic residues" evidence="1">
    <location>
        <begin position="58"/>
        <end position="74"/>
    </location>
</feature>
<feature type="compositionally biased region" description="Acidic residues" evidence="1">
    <location>
        <begin position="792"/>
        <end position="806"/>
    </location>
</feature>
<feature type="compositionally biased region" description="Acidic residues" evidence="1">
    <location>
        <begin position="867"/>
        <end position="877"/>
    </location>
</feature>
<feature type="compositionally biased region" description="Acidic residues" evidence="1">
    <location>
        <begin position="518"/>
        <end position="563"/>
    </location>
</feature>
<feature type="compositionally biased region" description="Basic and acidic residues" evidence="1">
    <location>
        <begin position="809"/>
        <end position="824"/>
    </location>
</feature>
<feature type="compositionally biased region" description="Basic and acidic residues" evidence="1">
    <location>
        <begin position="462"/>
        <end position="473"/>
    </location>
</feature>
<feature type="compositionally biased region" description="Basic and acidic residues" evidence="1">
    <location>
        <begin position="890"/>
        <end position="899"/>
    </location>
</feature>
<feature type="compositionally biased region" description="Acidic residues" evidence="1">
    <location>
        <begin position="715"/>
        <end position="726"/>
    </location>
</feature>
<feature type="compositionally biased region" description="Basic and acidic residues" evidence="1">
    <location>
        <begin position="234"/>
        <end position="244"/>
    </location>
</feature>
<feature type="compositionally biased region" description="Acidic residues" evidence="1">
    <location>
        <begin position="653"/>
        <end position="663"/>
    </location>
</feature>
<feature type="compositionally biased region" description="Basic residues" evidence="1">
    <location>
        <begin position="132"/>
        <end position="141"/>
    </location>
</feature>
<feature type="compositionally biased region" description="Basic and acidic residues" evidence="1">
    <location>
        <begin position="850"/>
        <end position="866"/>
    </location>
</feature>
<sequence>MCSYPINRAFVPESKRHVVRKKLRGEFLESNLAAAVEYLDYELEGGEDGSEDSSEEAAQSRDDGSWNIGAKDKEEFDEEADPTVPVLERTKWLARALLDEGLESRASDKTRTGTGSEAAGKVHDGTVEPVQPRKRKRHSSSRRTQQYCRRVVEDLIRSPQPEYSIMARKGVLSGRRSTIPTAHVKMMKVMKNASQALKSTGTWTVASGTSTQDQGSEAASVASDTDENGENGESGDRDDSDMKAKTPAIPKYRKQIANTFRPWVARKGEKVIPSACDLPETTFLQALHYYASYYYTHASPSPDMFEAMDLTSHIALGMIIQEIISDFAFKLGKESQLEDIRVKVDKLVAAQHGDKWDENFVEYLKSLTADGALSPSKKRLQSRSDEGSAESADDAGSDTDMKEDSDEDMSHGFQSWDELEGLRRTTTLFGVDTMKELVNRTTFDFNEGDASEVDNGDDGDLQETHLDQHETDRQLSALTLDMDPDSRSLSGSGINRTIAENTRKATQPKAIPRKEPAFDVDSDAGDDLEQVSNESDLESMDLASDEEDRLGQGDDEGEDDDMPQVDMTQSVLSQLSNNRFGSQFTFGLDDPTDESEDEGEDEHSDVDDLSGRTLVQSQALLDESDESSEAESDSSDSDSEPAVKKEQEKEKDESEDDSEDDSEKESVVEKKEKDNEDYRQDERYAEEKETKRKGDNEEEESAAEENMNVDMDNSTLDEEDEEDEEDHSLSVLTQVSKTRFGSAFTSNQDDSSSEEDFGFNIASGRFLAQSQVVQSDSDDSSESQDDSTTSESEQEKEEVDESEDSVTAENKDDNASSKESHAQDKDEDEEEDEKEDEEEEKDKEEETSDDGERTGRADTIELKGTPEESDVEMEGTEEALATQNQSRVGAGKEGDKAEQEGGSIDEDQGGQSQPVFTTVSATRFGSMFSARYNASDDDDDESEDDGGGYANTLSQVVLDDSTTDEDPQRETDSSDDDDDD</sequence>